<evidence type="ECO:0000256" key="5">
    <source>
        <dbReference type="RuleBase" id="RU000481"/>
    </source>
</evidence>
<evidence type="ECO:0000256" key="4">
    <source>
        <dbReference type="ARBA" id="ARBA00022898"/>
    </source>
</evidence>
<protein>
    <recommendedName>
        <fullName evidence="5">Aminotransferase</fullName>
        <ecNumber evidence="5">2.6.1.-</ecNumber>
    </recommendedName>
</protein>
<dbReference type="EC" id="2.6.1.-" evidence="5"/>
<dbReference type="PROSITE" id="PS00105">
    <property type="entry name" value="AA_TRANSFER_CLASS_1"/>
    <property type="match status" value="1"/>
</dbReference>
<dbReference type="Gene3D" id="3.90.1150.10">
    <property type="entry name" value="Aspartate Aminotransferase, domain 1"/>
    <property type="match status" value="1"/>
</dbReference>
<keyword evidence="3 5" id="KW-0808">Transferase</keyword>
<dbReference type="Pfam" id="PF00155">
    <property type="entry name" value="Aminotran_1_2"/>
    <property type="match status" value="1"/>
</dbReference>
<accession>A0A1X0MZL1</accession>
<comment type="similarity">
    <text evidence="5">Belongs to the class-I pyridoxal-phosphate-dependent aminotransferase family.</text>
</comment>
<dbReference type="InterPro" id="IPR015421">
    <property type="entry name" value="PyrdxlP-dep_Trfase_major"/>
</dbReference>
<dbReference type="STRING" id="1958950.BZK31_24670"/>
<dbReference type="SUPFAM" id="SSF53383">
    <property type="entry name" value="PLP-dependent transferases"/>
    <property type="match status" value="1"/>
</dbReference>
<evidence type="ECO:0000256" key="1">
    <source>
        <dbReference type="ARBA" id="ARBA00001933"/>
    </source>
</evidence>
<dbReference type="GO" id="GO:0005737">
    <property type="term" value="C:cytoplasm"/>
    <property type="evidence" value="ECO:0007669"/>
    <property type="project" value="TreeGrafter"/>
</dbReference>
<sequence>MELSELVGRAAVFKDASDYARTTQAINLSQGVPEPRFDDEMNTYLCAEAALGWQYADPRGDAHLRSSIAAHYCAQGDNFNTVLVTSGCTESLYIALQAANVEFGNHVAFFAPFYPYYPGLAKLCGLTFTPIAMTTDADANRVDWDLVETSLRAGVKILLINTPHNPTGWCMGQDDWLQLDALSERYHFLTIVDEAYKYYTYEQRQPSTTRTLSARLLIAGSTSKMLSMTGARIGWLAGDPETLEQAYAHHLYLSYCQPPPLQRAVASILDGLDASRIQTLQEHYRRKRDRLTAALSNAGFRFSTPEGGHYVMADYSLIKPHLDARTFSRYMAEQVGVMPLTAEPFYMSSSPRQVRFSFSVSNAVLDEACGRMEAM</sequence>
<dbReference type="GO" id="GO:0016212">
    <property type="term" value="F:kynurenine-oxoglutarate transaminase activity"/>
    <property type="evidence" value="ECO:0007669"/>
    <property type="project" value="TreeGrafter"/>
</dbReference>
<organism evidence="7 8">
    <name type="scientific">Pseudomonas floridensis</name>
    <dbReference type="NCBI Taxonomy" id="1958950"/>
    <lineage>
        <taxon>Bacteria</taxon>
        <taxon>Pseudomonadati</taxon>
        <taxon>Pseudomonadota</taxon>
        <taxon>Gammaproteobacteria</taxon>
        <taxon>Pseudomonadales</taxon>
        <taxon>Pseudomonadaceae</taxon>
        <taxon>Pseudomonas</taxon>
    </lineage>
</organism>
<comment type="cofactor">
    <cofactor evidence="1 5">
        <name>pyridoxal 5'-phosphate</name>
        <dbReference type="ChEBI" id="CHEBI:597326"/>
    </cofactor>
</comment>
<dbReference type="InterPro" id="IPR051326">
    <property type="entry name" value="Kynurenine-oxoglutarate_AT"/>
</dbReference>
<dbReference type="RefSeq" id="WP_083185886.1">
    <property type="nucleotide sequence ID" value="NZ_CBCRZR010000006.1"/>
</dbReference>
<feature type="domain" description="Aminotransferase class I/classII large" evidence="6">
    <location>
        <begin position="54"/>
        <end position="371"/>
    </location>
</feature>
<comment type="caution">
    <text evidence="7">The sequence shown here is derived from an EMBL/GenBank/DDBJ whole genome shotgun (WGS) entry which is preliminary data.</text>
</comment>
<evidence type="ECO:0000259" key="6">
    <source>
        <dbReference type="Pfam" id="PF00155"/>
    </source>
</evidence>
<dbReference type="Proteomes" id="UP000192815">
    <property type="component" value="Unassembled WGS sequence"/>
</dbReference>
<evidence type="ECO:0000256" key="2">
    <source>
        <dbReference type="ARBA" id="ARBA00022576"/>
    </source>
</evidence>
<evidence type="ECO:0000313" key="8">
    <source>
        <dbReference type="Proteomes" id="UP000192815"/>
    </source>
</evidence>
<dbReference type="InterPro" id="IPR015422">
    <property type="entry name" value="PyrdxlP-dep_Trfase_small"/>
</dbReference>
<keyword evidence="8" id="KW-1185">Reference proteome</keyword>
<proteinExistence type="inferred from homology"/>
<dbReference type="InterPro" id="IPR004838">
    <property type="entry name" value="NHTrfase_class1_PyrdxlP-BS"/>
</dbReference>
<dbReference type="Gene3D" id="3.40.640.10">
    <property type="entry name" value="Type I PLP-dependent aspartate aminotransferase-like (Major domain)"/>
    <property type="match status" value="1"/>
</dbReference>
<dbReference type="CDD" id="cd00609">
    <property type="entry name" value="AAT_like"/>
    <property type="match status" value="1"/>
</dbReference>
<evidence type="ECO:0000313" key="7">
    <source>
        <dbReference type="EMBL" id="ORC55155.1"/>
    </source>
</evidence>
<gene>
    <name evidence="7" type="ORF">BZK31_24670</name>
</gene>
<name>A0A1X0MZL1_9PSED</name>
<dbReference type="EMBL" id="MUIO01000115">
    <property type="protein sequence ID" value="ORC55155.1"/>
    <property type="molecule type" value="Genomic_DNA"/>
</dbReference>
<dbReference type="PANTHER" id="PTHR43807">
    <property type="entry name" value="FI04487P"/>
    <property type="match status" value="1"/>
</dbReference>
<dbReference type="PANTHER" id="PTHR43807:SF20">
    <property type="entry name" value="FI04487P"/>
    <property type="match status" value="1"/>
</dbReference>
<keyword evidence="4" id="KW-0663">Pyridoxal phosphate</keyword>
<dbReference type="OrthoDB" id="9804020at2"/>
<evidence type="ECO:0000256" key="3">
    <source>
        <dbReference type="ARBA" id="ARBA00022679"/>
    </source>
</evidence>
<reference evidence="8" key="1">
    <citation type="submission" date="2017-02" db="EMBL/GenBank/DDBJ databases">
        <title>Pseudomonas floridae sp. nov., a novel pathogenic bacterial species isolated from tomato.</title>
        <authorList>
            <person name="Timilsina S."/>
            <person name="Vallad G.E."/>
            <person name="Jones J.B."/>
        </authorList>
    </citation>
    <scope>NUCLEOTIDE SEQUENCE [LARGE SCALE GENOMIC DNA]</scope>
    <source>
        <strain evidence="8">GEV388</strain>
    </source>
</reference>
<dbReference type="GO" id="GO:0030170">
    <property type="term" value="F:pyridoxal phosphate binding"/>
    <property type="evidence" value="ECO:0007669"/>
    <property type="project" value="InterPro"/>
</dbReference>
<dbReference type="InterPro" id="IPR004839">
    <property type="entry name" value="Aminotransferase_I/II_large"/>
</dbReference>
<dbReference type="InterPro" id="IPR015424">
    <property type="entry name" value="PyrdxlP-dep_Trfase"/>
</dbReference>
<keyword evidence="2 5" id="KW-0032">Aminotransferase</keyword>
<dbReference type="AlphaFoldDB" id="A0A1X0MZL1"/>